<evidence type="ECO:0000313" key="1">
    <source>
        <dbReference type="EMBL" id="CRL01723.1"/>
    </source>
</evidence>
<proteinExistence type="predicted"/>
<keyword evidence="2" id="KW-1185">Reference proteome</keyword>
<sequence>MKQFRDTIKEAGAVDFERYPVCVTFRWGIIFGTSKGYLVLFAEIKILLESTYLQNQNASITEEAI</sequence>
<organism evidence="1 2">
    <name type="scientific">Clunio marinus</name>
    <dbReference type="NCBI Taxonomy" id="568069"/>
    <lineage>
        <taxon>Eukaryota</taxon>
        <taxon>Metazoa</taxon>
        <taxon>Ecdysozoa</taxon>
        <taxon>Arthropoda</taxon>
        <taxon>Hexapoda</taxon>
        <taxon>Insecta</taxon>
        <taxon>Pterygota</taxon>
        <taxon>Neoptera</taxon>
        <taxon>Endopterygota</taxon>
        <taxon>Diptera</taxon>
        <taxon>Nematocera</taxon>
        <taxon>Chironomoidea</taxon>
        <taxon>Chironomidae</taxon>
        <taxon>Clunio</taxon>
    </lineage>
</organism>
<dbReference type="Proteomes" id="UP000183832">
    <property type="component" value="Unassembled WGS sequence"/>
</dbReference>
<reference evidence="1 2" key="1">
    <citation type="submission" date="2015-04" db="EMBL/GenBank/DDBJ databases">
        <authorList>
            <person name="Syromyatnikov M.Y."/>
            <person name="Popov V.N."/>
        </authorList>
    </citation>
    <scope>NUCLEOTIDE SEQUENCE [LARGE SCALE GENOMIC DNA]</scope>
</reference>
<dbReference type="EMBL" id="CVRI01000056">
    <property type="protein sequence ID" value="CRL01723.1"/>
    <property type="molecule type" value="Genomic_DNA"/>
</dbReference>
<gene>
    <name evidence="1" type="ORF">CLUMA_CG014939</name>
</gene>
<evidence type="ECO:0000313" key="2">
    <source>
        <dbReference type="Proteomes" id="UP000183832"/>
    </source>
</evidence>
<dbReference type="AlphaFoldDB" id="A0A1J1INC4"/>
<name>A0A1J1INC4_9DIPT</name>
<accession>A0A1J1INC4</accession>
<protein>
    <submittedName>
        <fullName evidence="1">CLUMA_CG014939, isoform A</fullName>
    </submittedName>
</protein>